<dbReference type="OrthoDB" id="3686802at2"/>
<dbReference type="Pfam" id="PF12679">
    <property type="entry name" value="ABC2_membrane_2"/>
    <property type="match status" value="1"/>
</dbReference>
<proteinExistence type="predicted"/>
<keyword evidence="3" id="KW-1185">Reference proteome</keyword>
<reference evidence="2 3" key="1">
    <citation type="submission" date="2019-04" db="EMBL/GenBank/DDBJ databases">
        <title>Saccharibacteria TM7 genomes.</title>
        <authorList>
            <person name="Bor B."/>
            <person name="He X."/>
            <person name="Chen T."/>
            <person name="Dewhirst F.E."/>
        </authorList>
    </citation>
    <scope>NUCLEOTIDE SEQUENCE [LARGE SCALE GENOMIC DNA]</scope>
    <source>
        <strain evidence="2 3">BB001</strain>
    </source>
</reference>
<evidence type="ECO:0008006" key="4">
    <source>
        <dbReference type="Google" id="ProtNLM"/>
    </source>
</evidence>
<dbReference type="GO" id="GO:0005886">
    <property type="term" value="C:plasma membrane"/>
    <property type="evidence" value="ECO:0007669"/>
    <property type="project" value="UniProtKB-SubCell"/>
</dbReference>
<organism evidence="2 3">
    <name type="scientific">Candidatus Nanosynbacter featherlites</name>
    <dbReference type="NCBI Taxonomy" id="2572088"/>
    <lineage>
        <taxon>Bacteria</taxon>
        <taxon>Candidatus Saccharimonadota</taxon>
        <taxon>Candidatus Saccharimonadia</taxon>
        <taxon>Candidatus Nanosynbacterales</taxon>
        <taxon>Candidatus Nanosynbacteraceae</taxon>
        <taxon>Candidatus Nanosynbacter</taxon>
    </lineage>
</organism>
<feature type="transmembrane region" description="Helical" evidence="1">
    <location>
        <begin position="234"/>
        <end position="253"/>
    </location>
</feature>
<accession>A0A4V1GDQ0</accession>
<feature type="transmembrane region" description="Helical" evidence="1">
    <location>
        <begin position="149"/>
        <end position="169"/>
    </location>
</feature>
<evidence type="ECO:0000313" key="3">
    <source>
        <dbReference type="Proteomes" id="UP000310639"/>
    </source>
</evidence>
<name>A0A4V1GDQ0_9BACT</name>
<protein>
    <recommendedName>
        <fullName evidence="4">ABC transporter permease</fullName>
    </recommendedName>
</protein>
<keyword evidence="1" id="KW-1133">Transmembrane helix</keyword>
<evidence type="ECO:0000313" key="2">
    <source>
        <dbReference type="EMBL" id="QCT42556.1"/>
    </source>
</evidence>
<dbReference type="RefSeq" id="WP_138079634.1">
    <property type="nucleotide sequence ID" value="NZ_CP040004.1"/>
</dbReference>
<dbReference type="EMBL" id="CP040004">
    <property type="protein sequence ID" value="QCT42556.1"/>
    <property type="molecule type" value="Genomic_DNA"/>
</dbReference>
<evidence type="ECO:0000256" key="1">
    <source>
        <dbReference type="SAM" id="Phobius"/>
    </source>
</evidence>
<gene>
    <name evidence="2" type="ORF">FBF37_03820</name>
</gene>
<dbReference type="Proteomes" id="UP000310639">
    <property type="component" value="Chromosome"/>
</dbReference>
<feature type="transmembrane region" description="Helical" evidence="1">
    <location>
        <begin position="70"/>
        <end position="91"/>
    </location>
</feature>
<dbReference type="GO" id="GO:0140359">
    <property type="term" value="F:ABC-type transporter activity"/>
    <property type="evidence" value="ECO:0007669"/>
    <property type="project" value="InterPro"/>
</dbReference>
<feature type="transmembrane region" description="Helical" evidence="1">
    <location>
        <begin position="181"/>
        <end position="204"/>
    </location>
</feature>
<feature type="transmembrane region" description="Helical" evidence="1">
    <location>
        <begin position="12"/>
        <end position="31"/>
    </location>
</feature>
<sequence>MMWQTVRQNYRLPLFLGVGISVVAVLFSALFNKFSDQLSPFIDMMPAGMKAVVGDLAIGTTPEGWLSIELFPLVAMVGVVITAIIFGAGVIGREEDSGTLELLLASRRNRVMIVLQKYLAMAGLLVIPPVMLLATIALIGPLFDFHPNLTHVAGACVSLWLLGLSFGSLTFVTQAVTGRRGLAVGVGSLLFLAMYALSITAKLIESWKDYDVWSLIHYYNIPGSLMDGLDLGKLIVLIFVSLAALGVAAIGFYRRDTGV</sequence>
<dbReference type="AlphaFoldDB" id="A0A4V1GDQ0"/>
<keyword evidence="1" id="KW-0812">Transmembrane</keyword>
<feature type="transmembrane region" description="Helical" evidence="1">
    <location>
        <begin position="118"/>
        <end position="143"/>
    </location>
</feature>
<dbReference type="KEGG" id="nft:FBF37_03820"/>
<keyword evidence="1" id="KW-0472">Membrane</keyword>